<name>A0AAQ1P7I3_9PSED</name>
<proteinExistence type="predicted"/>
<evidence type="ECO:0000313" key="2">
    <source>
        <dbReference type="Proteomes" id="UP000294335"/>
    </source>
</evidence>
<dbReference type="Proteomes" id="UP000294335">
    <property type="component" value="Unassembled WGS sequence"/>
</dbReference>
<reference evidence="1 2" key="1">
    <citation type="submission" date="2018-02" db="EMBL/GenBank/DDBJ databases">
        <authorList>
            <person name="Dubost A."/>
        </authorList>
    </citation>
    <scope>NUCLEOTIDE SEQUENCE [LARGE SCALE GENOMIC DNA]</scope>
    <source>
        <strain evidence="2">JV551A3</strain>
    </source>
</reference>
<organism evidence="1 2">
    <name type="scientific">Pseudomonas inefficax</name>
    <dbReference type="NCBI Taxonomy" id="2078786"/>
    <lineage>
        <taxon>Bacteria</taxon>
        <taxon>Pseudomonadati</taxon>
        <taxon>Pseudomonadota</taxon>
        <taxon>Gammaproteobacteria</taxon>
        <taxon>Pseudomonadales</taxon>
        <taxon>Pseudomonadaceae</taxon>
        <taxon>Pseudomonas</taxon>
    </lineage>
</organism>
<comment type="caution">
    <text evidence="1">The sequence shown here is derived from an EMBL/GenBank/DDBJ whole genome shotgun (WGS) entry which is preliminary data.</text>
</comment>
<keyword evidence="2" id="KW-1185">Reference proteome</keyword>
<dbReference type="EMBL" id="OPYN01000098">
    <property type="protein sequence ID" value="SPO60599.1"/>
    <property type="molecule type" value="Genomic_DNA"/>
</dbReference>
<protein>
    <submittedName>
        <fullName evidence="1">Uncharacterized protein</fullName>
    </submittedName>
</protein>
<sequence length="67" mass="7892">MDDGNRTHDNWNHNPALYQLSYAHHIAVLRYSLTEAWCGRRDSNSYSLRRWNLNPVCLPISPRPRNA</sequence>
<accession>A0AAQ1P7I3</accession>
<evidence type="ECO:0000313" key="1">
    <source>
        <dbReference type="EMBL" id="SPO60599.1"/>
    </source>
</evidence>
<gene>
    <name evidence="1" type="ORF">JV551A3_V1_980011</name>
</gene>
<dbReference type="AntiFam" id="ANF00012">
    <property type="entry name" value="tRNA translation"/>
</dbReference>
<dbReference type="AlphaFoldDB" id="A0AAQ1P7I3"/>